<dbReference type="EMBL" id="MU005764">
    <property type="protein sequence ID" value="KAF2714676.1"/>
    <property type="molecule type" value="Genomic_DNA"/>
</dbReference>
<gene>
    <name evidence="1" type="ORF">K504DRAFT_334060</name>
</gene>
<dbReference type="PANTHER" id="PTHR11102:SF160">
    <property type="entry name" value="ERAD-ASSOCIATED E3 UBIQUITIN-PROTEIN LIGASE COMPONENT HRD3"/>
    <property type="match status" value="1"/>
</dbReference>
<keyword evidence="2" id="KW-1185">Reference proteome</keyword>
<name>A0A6G1KP51_9PLEO</name>
<evidence type="ECO:0000313" key="1">
    <source>
        <dbReference type="EMBL" id="KAF2714676.1"/>
    </source>
</evidence>
<dbReference type="OrthoDB" id="5379420at2759"/>
<organism evidence="1 2">
    <name type="scientific">Pleomassaria siparia CBS 279.74</name>
    <dbReference type="NCBI Taxonomy" id="1314801"/>
    <lineage>
        <taxon>Eukaryota</taxon>
        <taxon>Fungi</taxon>
        <taxon>Dikarya</taxon>
        <taxon>Ascomycota</taxon>
        <taxon>Pezizomycotina</taxon>
        <taxon>Dothideomycetes</taxon>
        <taxon>Pleosporomycetidae</taxon>
        <taxon>Pleosporales</taxon>
        <taxon>Pleomassariaceae</taxon>
        <taxon>Pleomassaria</taxon>
    </lineage>
</organism>
<sequence>EYRIEVEDIATLALVTSRIPDVIDPTRKARMPPSIHKPLAILLLLACSRANDPLTILLILSLLLRSKALPSPVARQQASEVTSLFKPVDLKYCREQLEDLASKGDSDAMTLLGQYLEYEGRPDQAKPLYEKALENANTKVVLADPRVLFLNTTPAWNALGCLLLAKKDQKSREQARAAFEIGALKADDPLSYYHLASFEENQTGKWLKYMSKAAASGHREAMFQLGRFYQNLAFAEQKRANPSIVADKRLARALKWLGWKEDGPRELALDWYKAATMNGYKPAALELVKMSDAKGDAEAAKTYLIQLCQPPPPGEIEQWPSLVQEARKR</sequence>
<evidence type="ECO:0000313" key="2">
    <source>
        <dbReference type="Proteomes" id="UP000799428"/>
    </source>
</evidence>
<protein>
    <recommendedName>
        <fullName evidence="3">HCP-like protein</fullName>
    </recommendedName>
</protein>
<accession>A0A6G1KP51</accession>
<reference evidence="1" key="1">
    <citation type="journal article" date="2020" name="Stud. Mycol.">
        <title>101 Dothideomycetes genomes: a test case for predicting lifestyles and emergence of pathogens.</title>
        <authorList>
            <person name="Haridas S."/>
            <person name="Albert R."/>
            <person name="Binder M."/>
            <person name="Bloem J."/>
            <person name="Labutti K."/>
            <person name="Salamov A."/>
            <person name="Andreopoulos B."/>
            <person name="Baker S."/>
            <person name="Barry K."/>
            <person name="Bills G."/>
            <person name="Bluhm B."/>
            <person name="Cannon C."/>
            <person name="Castanera R."/>
            <person name="Culley D."/>
            <person name="Daum C."/>
            <person name="Ezra D."/>
            <person name="Gonzalez J."/>
            <person name="Henrissat B."/>
            <person name="Kuo A."/>
            <person name="Liang C."/>
            <person name="Lipzen A."/>
            <person name="Lutzoni F."/>
            <person name="Magnuson J."/>
            <person name="Mondo S."/>
            <person name="Nolan M."/>
            <person name="Ohm R."/>
            <person name="Pangilinan J."/>
            <person name="Park H.-J."/>
            <person name="Ramirez L."/>
            <person name="Alfaro M."/>
            <person name="Sun H."/>
            <person name="Tritt A."/>
            <person name="Yoshinaga Y."/>
            <person name="Zwiers L.-H."/>
            <person name="Turgeon B."/>
            <person name="Goodwin S."/>
            <person name="Spatafora J."/>
            <person name="Crous P."/>
            <person name="Grigoriev I."/>
        </authorList>
    </citation>
    <scope>NUCLEOTIDE SEQUENCE</scope>
    <source>
        <strain evidence="1">CBS 279.74</strain>
    </source>
</reference>
<proteinExistence type="predicted"/>
<dbReference type="Proteomes" id="UP000799428">
    <property type="component" value="Unassembled WGS sequence"/>
</dbReference>
<dbReference type="AlphaFoldDB" id="A0A6G1KP51"/>
<feature type="non-terminal residue" evidence="1">
    <location>
        <position position="1"/>
    </location>
</feature>
<dbReference type="Gene3D" id="1.25.40.10">
    <property type="entry name" value="Tetratricopeptide repeat domain"/>
    <property type="match status" value="1"/>
</dbReference>
<dbReference type="SUPFAM" id="SSF81901">
    <property type="entry name" value="HCP-like"/>
    <property type="match status" value="1"/>
</dbReference>
<dbReference type="InterPro" id="IPR050767">
    <property type="entry name" value="Sel1_AlgK"/>
</dbReference>
<dbReference type="PANTHER" id="PTHR11102">
    <property type="entry name" value="SEL-1-LIKE PROTEIN"/>
    <property type="match status" value="1"/>
</dbReference>
<feature type="non-terminal residue" evidence="1">
    <location>
        <position position="329"/>
    </location>
</feature>
<dbReference type="InterPro" id="IPR011990">
    <property type="entry name" value="TPR-like_helical_dom_sf"/>
</dbReference>
<evidence type="ECO:0008006" key="3">
    <source>
        <dbReference type="Google" id="ProtNLM"/>
    </source>
</evidence>